<organism evidence="2 3">
    <name type="scientific">Streptomyces filamentosus</name>
    <name type="common">Streptomyces roseosporus</name>
    <dbReference type="NCBI Taxonomy" id="67294"/>
    <lineage>
        <taxon>Bacteria</taxon>
        <taxon>Bacillati</taxon>
        <taxon>Actinomycetota</taxon>
        <taxon>Actinomycetes</taxon>
        <taxon>Kitasatosporales</taxon>
        <taxon>Streptomycetaceae</taxon>
        <taxon>Streptomyces</taxon>
    </lineage>
</organism>
<dbReference type="CDD" id="cd00093">
    <property type="entry name" value="HTH_XRE"/>
    <property type="match status" value="1"/>
</dbReference>
<sequence length="279" mass="30871">MANRKELDPAGGPAAAYGARVRRLREERGWTQEELAVRTGYSSKHVSAVETGRRSSTLAFSRALDVAFGLAETEQSYESEWQKLRHGVLLEGFPEYIHQERRAVELRLFEIGIVPGLLQTSEYAQVLASSSVARGVITAGQAAERVEFLAGRQQLLEQQRPPALFVVMDESCIRRVVGGREVMAAQLEQLVEFATRPLTVLQVAPFDIGERRPFDLPVNLVTLPDRSVLAYAESQAKGHLERDNGTVASTLLDYHRLAAESLSPADSVAMIEEVRKGML</sequence>
<dbReference type="SMART" id="SM00530">
    <property type="entry name" value="HTH_XRE"/>
    <property type="match status" value="1"/>
</dbReference>
<feature type="domain" description="HTH cro/C1-type" evidence="1">
    <location>
        <begin position="21"/>
        <end position="75"/>
    </location>
</feature>
<dbReference type="InterPro" id="IPR001387">
    <property type="entry name" value="Cro/C1-type_HTH"/>
</dbReference>
<evidence type="ECO:0000313" key="2">
    <source>
        <dbReference type="EMBL" id="GHG28716.1"/>
    </source>
</evidence>
<dbReference type="InterPro" id="IPR010982">
    <property type="entry name" value="Lambda_DNA-bd_dom_sf"/>
</dbReference>
<dbReference type="Gene3D" id="1.10.260.40">
    <property type="entry name" value="lambda repressor-like DNA-binding domains"/>
    <property type="match status" value="1"/>
</dbReference>
<gene>
    <name evidence="2" type="ORF">GCM10017667_77440</name>
</gene>
<dbReference type="RefSeq" id="WP_190044805.1">
    <property type="nucleotide sequence ID" value="NZ_BNBE01000004.1"/>
</dbReference>
<dbReference type="SUPFAM" id="SSF47413">
    <property type="entry name" value="lambda repressor-like DNA-binding domains"/>
    <property type="match status" value="1"/>
</dbReference>
<comment type="caution">
    <text evidence="2">The sequence shown here is derived from an EMBL/GenBank/DDBJ whole genome shotgun (WGS) entry which is preliminary data.</text>
</comment>
<evidence type="ECO:0000259" key="1">
    <source>
        <dbReference type="PROSITE" id="PS50943"/>
    </source>
</evidence>
<dbReference type="Pfam" id="PF13560">
    <property type="entry name" value="HTH_31"/>
    <property type="match status" value="1"/>
</dbReference>
<dbReference type="Proteomes" id="UP000632849">
    <property type="component" value="Unassembled WGS sequence"/>
</dbReference>
<keyword evidence="3" id="KW-1185">Reference proteome</keyword>
<reference evidence="2" key="1">
    <citation type="journal article" date="2014" name="Int. J. Syst. Evol. Microbiol.">
        <title>Complete genome sequence of Corynebacterium casei LMG S-19264T (=DSM 44701T), isolated from a smear-ripened cheese.</title>
        <authorList>
            <consortium name="US DOE Joint Genome Institute (JGI-PGF)"/>
            <person name="Walter F."/>
            <person name="Albersmeier A."/>
            <person name="Kalinowski J."/>
            <person name="Ruckert C."/>
        </authorList>
    </citation>
    <scope>NUCLEOTIDE SEQUENCE</scope>
    <source>
        <strain evidence="2">JCM 4122</strain>
    </source>
</reference>
<dbReference type="Pfam" id="PF19054">
    <property type="entry name" value="DUF5753"/>
    <property type="match status" value="1"/>
</dbReference>
<dbReference type="AlphaFoldDB" id="A0A919BY41"/>
<dbReference type="InterPro" id="IPR043917">
    <property type="entry name" value="DUF5753"/>
</dbReference>
<proteinExistence type="predicted"/>
<dbReference type="GO" id="GO:0003677">
    <property type="term" value="F:DNA binding"/>
    <property type="evidence" value="ECO:0007669"/>
    <property type="project" value="InterPro"/>
</dbReference>
<accession>A0A919BY41</accession>
<dbReference type="PROSITE" id="PS50943">
    <property type="entry name" value="HTH_CROC1"/>
    <property type="match status" value="1"/>
</dbReference>
<evidence type="ECO:0000313" key="3">
    <source>
        <dbReference type="Proteomes" id="UP000632849"/>
    </source>
</evidence>
<name>A0A919BY41_STRFL</name>
<reference evidence="2" key="2">
    <citation type="submission" date="2020-09" db="EMBL/GenBank/DDBJ databases">
        <authorList>
            <person name="Sun Q."/>
            <person name="Ohkuma M."/>
        </authorList>
    </citation>
    <scope>NUCLEOTIDE SEQUENCE</scope>
    <source>
        <strain evidence="2">JCM 4122</strain>
    </source>
</reference>
<protein>
    <submittedName>
        <fullName evidence="2">Transcriptional regulator</fullName>
    </submittedName>
</protein>
<dbReference type="EMBL" id="BNBE01000004">
    <property type="protein sequence ID" value="GHG28716.1"/>
    <property type="molecule type" value="Genomic_DNA"/>
</dbReference>